<protein>
    <submittedName>
        <fullName evidence="2">Uncharacterized protein</fullName>
    </submittedName>
</protein>
<organism evidence="2 3">
    <name type="scientific">Marasmius tenuissimus</name>
    <dbReference type="NCBI Taxonomy" id="585030"/>
    <lineage>
        <taxon>Eukaryota</taxon>
        <taxon>Fungi</taxon>
        <taxon>Dikarya</taxon>
        <taxon>Basidiomycota</taxon>
        <taxon>Agaricomycotina</taxon>
        <taxon>Agaricomycetes</taxon>
        <taxon>Agaricomycetidae</taxon>
        <taxon>Agaricales</taxon>
        <taxon>Marasmiineae</taxon>
        <taxon>Marasmiaceae</taxon>
        <taxon>Marasmius</taxon>
    </lineage>
</organism>
<proteinExistence type="predicted"/>
<dbReference type="EMBL" id="JBBXMP010000007">
    <property type="protein sequence ID" value="KAL0070321.1"/>
    <property type="molecule type" value="Genomic_DNA"/>
</dbReference>
<evidence type="ECO:0000256" key="1">
    <source>
        <dbReference type="SAM" id="MobiDB-lite"/>
    </source>
</evidence>
<name>A0ABR3AAC4_9AGAR</name>
<dbReference type="Proteomes" id="UP001437256">
    <property type="component" value="Unassembled WGS sequence"/>
</dbReference>
<reference evidence="2 3" key="1">
    <citation type="submission" date="2024-05" db="EMBL/GenBank/DDBJ databases">
        <title>A draft genome resource for the thread blight pathogen Marasmius tenuissimus strain MS-2.</title>
        <authorList>
            <person name="Yulfo-Soto G.E."/>
            <person name="Baruah I.K."/>
            <person name="Amoako-Attah I."/>
            <person name="Bukari Y."/>
            <person name="Meinhardt L.W."/>
            <person name="Bailey B.A."/>
            <person name="Cohen S.P."/>
        </authorList>
    </citation>
    <scope>NUCLEOTIDE SEQUENCE [LARGE SCALE GENOMIC DNA]</scope>
    <source>
        <strain evidence="2 3">MS-2</strain>
    </source>
</reference>
<gene>
    <name evidence="2" type="ORF">AAF712_002508</name>
</gene>
<evidence type="ECO:0000313" key="2">
    <source>
        <dbReference type="EMBL" id="KAL0070321.1"/>
    </source>
</evidence>
<sequence length="109" mass="12290">MGTKQLNNVMKLMGENEAGPSTKRVRVGNYVTTTQRRDRSTTTTHQEVQKTVQPLVPMWPIQDLDKTNEIATTIEKTDEIKKETKAEPVAVDSKSKKGSRVDFRDTGEL</sequence>
<feature type="region of interest" description="Disordered" evidence="1">
    <location>
        <begin position="77"/>
        <end position="109"/>
    </location>
</feature>
<keyword evidence="3" id="KW-1185">Reference proteome</keyword>
<feature type="compositionally biased region" description="Basic and acidic residues" evidence="1">
    <location>
        <begin position="77"/>
        <end position="86"/>
    </location>
</feature>
<accession>A0ABR3AAC4</accession>
<feature type="compositionally biased region" description="Basic and acidic residues" evidence="1">
    <location>
        <begin position="93"/>
        <end position="109"/>
    </location>
</feature>
<comment type="caution">
    <text evidence="2">The sequence shown here is derived from an EMBL/GenBank/DDBJ whole genome shotgun (WGS) entry which is preliminary data.</text>
</comment>
<evidence type="ECO:0000313" key="3">
    <source>
        <dbReference type="Proteomes" id="UP001437256"/>
    </source>
</evidence>